<evidence type="ECO:0000313" key="4">
    <source>
        <dbReference type="Proteomes" id="UP001183817"/>
    </source>
</evidence>
<dbReference type="InterPro" id="IPR032856">
    <property type="entry name" value="GDE_N_bis"/>
</dbReference>
<feature type="domain" description="Putative glycogen debranching enzyme N-terminal" evidence="1">
    <location>
        <begin position="22"/>
        <end position="201"/>
    </location>
</feature>
<gene>
    <name evidence="3" type="ORF">J2S64_004045</name>
</gene>
<dbReference type="RefSeq" id="WP_310293190.1">
    <property type="nucleotide sequence ID" value="NZ_BAAAWO010000001.1"/>
</dbReference>
<dbReference type="Gene3D" id="1.50.10.10">
    <property type="match status" value="1"/>
</dbReference>
<comment type="caution">
    <text evidence="3">The sequence shown here is derived from an EMBL/GenBank/DDBJ whole genome shotgun (WGS) entry which is preliminary data.</text>
</comment>
<proteinExistence type="predicted"/>
<evidence type="ECO:0000259" key="1">
    <source>
        <dbReference type="Pfam" id="PF14742"/>
    </source>
</evidence>
<dbReference type="SUPFAM" id="SSF48208">
    <property type="entry name" value="Six-hairpin glycosidases"/>
    <property type="match status" value="1"/>
</dbReference>
<sequence>MVSAWTSGVGAQLAGPGAVTILHGTTFALAAANGDMDGTRPHGFFFRDTRFISGWRLRINGKDMEPLVGTAIEPYKAMFVGRVAGSSLENESHVLVERHRSLNGGLKERIVIHNYSKAEFAATIFLEVAADFADLFDVKAGIRRSTNGSLSHTGHGGLEFTGTVGGHRLAVGIRDEHAMPSAGGLEYDMVLAPQGEWSTEVVVDPSIDGQGPGDDAPMGQAAGAVDLPAMRQQAWKERVPTAEIQDRGVGEALQTGRGDLGSLRIFDPEDEERVVVAAGAPWFMALFGRDSLLASFLSLSVDPSLALGTIQTLAERQGRETNPPTEEEPGKILHEVRMGSSPSKELGGTGAYFGSVDSTPLFVTMAGEMTRWGVGGQTLERLMPSMDKALGWIERTTAKDPHGFLTYQRSTPTGLANQGWKDSWDGVTFADGSIAEAPLALCEVQGYVYTAYLARALIAQQSNDTTLMLKYAAKAQRLKEAFNEKFWLSDRGYLALAIDGDQRQVDSCASNMGHSLWSGIVDSALAPQVAKALMTRDMFTGWGVRTLSSKMKAYNPASYHNGSVWPHDNALIAGGLMRYGFVEESQRIATALMQAAGFLNGRLPELFCGLDRGSHPVPVPYPTSCSPQAWAAAAPMHLLRIMLRFDPVLTEGKLFIDPVLPAEWGEVHLRNISVGKDKINITANGTRFRIEGAPAGLEVVHGLRGPLADMLDVTAARP</sequence>
<dbReference type="Proteomes" id="UP001183817">
    <property type="component" value="Unassembled WGS sequence"/>
</dbReference>
<dbReference type="Pfam" id="PF14742">
    <property type="entry name" value="GDE_N_bis"/>
    <property type="match status" value="1"/>
</dbReference>
<dbReference type="Pfam" id="PF22422">
    <property type="entry name" value="MGH1-like_GH"/>
    <property type="match status" value="1"/>
</dbReference>
<name>A0ABU2BNX7_9MICC</name>
<protein>
    <submittedName>
        <fullName evidence="3">Glycogen debranching enzyme</fullName>
    </submittedName>
</protein>
<organism evidence="3 4">
    <name type="scientific">Paeniglutamicibacter sulfureus</name>
    <dbReference type="NCBI Taxonomy" id="43666"/>
    <lineage>
        <taxon>Bacteria</taxon>
        <taxon>Bacillati</taxon>
        <taxon>Actinomycetota</taxon>
        <taxon>Actinomycetes</taxon>
        <taxon>Micrococcales</taxon>
        <taxon>Micrococcaceae</taxon>
        <taxon>Paeniglutamicibacter</taxon>
    </lineage>
</organism>
<reference evidence="3 4" key="1">
    <citation type="submission" date="2023-07" db="EMBL/GenBank/DDBJ databases">
        <title>Sequencing the genomes of 1000 actinobacteria strains.</title>
        <authorList>
            <person name="Klenk H.-P."/>
        </authorList>
    </citation>
    <scope>NUCLEOTIDE SEQUENCE [LARGE SCALE GENOMIC DNA]</scope>
    <source>
        <strain evidence="3 4">DSM 20167</strain>
    </source>
</reference>
<evidence type="ECO:0000313" key="3">
    <source>
        <dbReference type="EMBL" id="MDR7360354.1"/>
    </source>
</evidence>
<dbReference type="InterPro" id="IPR012341">
    <property type="entry name" value="6hp_glycosidase-like_sf"/>
</dbReference>
<evidence type="ECO:0000259" key="2">
    <source>
        <dbReference type="Pfam" id="PF22422"/>
    </source>
</evidence>
<dbReference type="EMBL" id="JAVDYI010000001">
    <property type="protein sequence ID" value="MDR7360354.1"/>
    <property type="molecule type" value="Genomic_DNA"/>
</dbReference>
<dbReference type="InterPro" id="IPR054491">
    <property type="entry name" value="MGH1-like_GH"/>
</dbReference>
<accession>A0ABU2BNX7</accession>
<dbReference type="InterPro" id="IPR008928">
    <property type="entry name" value="6-hairpin_glycosidase_sf"/>
</dbReference>
<feature type="domain" description="Mannosylglycerate hydrolase MGH1-like glycoside hydrolase" evidence="2">
    <location>
        <begin position="386"/>
        <end position="595"/>
    </location>
</feature>
<keyword evidence="4" id="KW-1185">Reference proteome</keyword>